<comment type="caution">
    <text evidence="2">The sequence shown here is derived from an EMBL/GenBank/DDBJ whole genome shotgun (WGS) entry which is preliminary data.</text>
</comment>
<protein>
    <submittedName>
        <fullName evidence="2">Uncharacterized protein</fullName>
    </submittedName>
</protein>
<feature type="compositionally biased region" description="Basic and acidic residues" evidence="1">
    <location>
        <begin position="33"/>
        <end position="47"/>
    </location>
</feature>
<feature type="compositionally biased region" description="Basic and acidic residues" evidence="1">
    <location>
        <begin position="1"/>
        <end position="14"/>
    </location>
</feature>
<keyword evidence="3" id="KW-1185">Reference proteome</keyword>
<dbReference type="Proteomes" id="UP000646776">
    <property type="component" value="Unassembled WGS sequence"/>
</dbReference>
<dbReference type="EMBL" id="BMSA01000036">
    <property type="protein sequence ID" value="GGT89842.1"/>
    <property type="molecule type" value="Genomic_DNA"/>
</dbReference>
<reference evidence="2" key="1">
    <citation type="journal article" date="2014" name="Int. J. Syst. Evol. Microbiol.">
        <title>Complete genome sequence of Corynebacterium casei LMG S-19264T (=DSM 44701T), isolated from a smear-ripened cheese.</title>
        <authorList>
            <consortium name="US DOE Joint Genome Institute (JGI-PGF)"/>
            <person name="Walter F."/>
            <person name="Albersmeier A."/>
            <person name="Kalinowski J."/>
            <person name="Ruckert C."/>
        </authorList>
    </citation>
    <scope>NUCLEOTIDE SEQUENCE</scope>
    <source>
        <strain evidence="2">JCM 4125</strain>
    </source>
</reference>
<accession>A0A918HPT1</accession>
<sequence length="108" mass="11785">MLHRYDEALAEAHRLPRHGTTAGPHPGGRAQQRPHDRPPRRTRCRRADPARIRELSADGGHGTIVRLAIGDLALTLHQPSDSPDERAVVRPLVEGATTITIKESSSPA</sequence>
<dbReference type="AlphaFoldDB" id="A0A918HPT1"/>
<reference evidence="2" key="2">
    <citation type="submission" date="2020-09" db="EMBL/GenBank/DDBJ databases">
        <authorList>
            <person name="Sun Q."/>
            <person name="Ohkuma M."/>
        </authorList>
    </citation>
    <scope>NUCLEOTIDE SEQUENCE</scope>
    <source>
        <strain evidence="2">JCM 4125</strain>
    </source>
</reference>
<name>A0A918HPT1_9ACTN</name>
<evidence type="ECO:0000313" key="2">
    <source>
        <dbReference type="EMBL" id="GGT89842.1"/>
    </source>
</evidence>
<feature type="region of interest" description="Disordered" evidence="1">
    <location>
        <begin position="1"/>
        <end position="47"/>
    </location>
</feature>
<evidence type="ECO:0000313" key="3">
    <source>
        <dbReference type="Proteomes" id="UP000646776"/>
    </source>
</evidence>
<organism evidence="2 3">
    <name type="scientific">Streptomyces phaeofaciens</name>
    <dbReference type="NCBI Taxonomy" id="68254"/>
    <lineage>
        <taxon>Bacteria</taxon>
        <taxon>Bacillati</taxon>
        <taxon>Actinomycetota</taxon>
        <taxon>Actinomycetes</taxon>
        <taxon>Kitasatosporales</taxon>
        <taxon>Streptomycetaceae</taxon>
        <taxon>Streptomyces</taxon>
    </lineage>
</organism>
<evidence type="ECO:0000256" key="1">
    <source>
        <dbReference type="SAM" id="MobiDB-lite"/>
    </source>
</evidence>
<proteinExistence type="predicted"/>
<gene>
    <name evidence="2" type="ORF">GCM10010226_80060</name>
</gene>